<reference evidence="1 2" key="1">
    <citation type="submission" date="2024-03" db="EMBL/GenBank/DDBJ databases">
        <authorList>
            <person name="Gkanogiannis A."/>
            <person name="Becerra Lopez-Lavalle L."/>
        </authorList>
    </citation>
    <scope>NUCLEOTIDE SEQUENCE [LARGE SCALE GENOMIC DNA]</scope>
</reference>
<dbReference type="Proteomes" id="UP001642487">
    <property type="component" value="Chromosome 6"/>
</dbReference>
<dbReference type="EMBL" id="OZ021740">
    <property type="protein sequence ID" value="CAK9323616.1"/>
    <property type="molecule type" value="Genomic_DNA"/>
</dbReference>
<accession>A0ABP0YX61</accession>
<gene>
    <name evidence="1" type="ORF">CITCOLO1_LOCUS15806</name>
</gene>
<protein>
    <submittedName>
        <fullName evidence="1">Uncharacterized protein</fullName>
    </submittedName>
</protein>
<evidence type="ECO:0000313" key="1">
    <source>
        <dbReference type="EMBL" id="CAK9323616.1"/>
    </source>
</evidence>
<proteinExistence type="predicted"/>
<name>A0ABP0YX61_9ROSI</name>
<keyword evidence="2" id="KW-1185">Reference proteome</keyword>
<evidence type="ECO:0000313" key="2">
    <source>
        <dbReference type="Proteomes" id="UP001642487"/>
    </source>
</evidence>
<sequence length="101" mass="11348">MHRADFSRDTSVGFSLPRFAVFVPMVAKSQIISSATISLRPKGGSLRTFLIKELLDQRDSGVQSLWGFSKIKGIWRKKACSKKVEVICLLMLKGYCQLLLL</sequence>
<organism evidence="1 2">
    <name type="scientific">Citrullus colocynthis</name>
    <name type="common">colocynth</name>
    <dbReference type="NCBI Taxonomy" id="252529"/>
    <lineage>
        <taxon>Eukaryota</taxon>
        <taxon>Viridiplantae</taxon>
        <taxon>Streptophyta</taxon>
        <taxon>Embryophyta</taxon>
        <taxon>Tracheophyta</taxon>
        <taxon>Spermatophyta</taxon>
        <taxon>Magnoliopsida</taxon>
        <taxon>eudicotyledons</taxon>
        <taxon>Gunneridae</taxon>
        <taxon>Pentapetalae</taxon>
        <taxon>rosids</taxon>
        <taxon>fabids</taxon>
        <taxon>Cucurbitales</taxon>
        <taxon>Cucurbitaceae</taxon>
        <taxon>Benincaseae</taxon>
        <taxon>Citrullus</taxon>
    </lineage>
</organism>